<protein>
    <submittedName>
        <fullName evidence="2">Uncharacterized protein</fullName>
    </submittedName>
</protein>
<dbReference type="OrthoDB" id="3646724at2759"/>
<evidence type="ECO:0000256" key="1">
    <source>
        <dbReference type="SAM" id="MobiDB-lite"/>
    </source>
</evidence>
<feature type="compositionally biased region" description="Polar residues" evidence="1">
    <location>
        <begin position="179"/>
        <end position="193"/>
    </location>
</feature>
<dbReference type="AlphaFoldDB" id="A0A2S6CFM9"/>
<feature type="compositionally biased region" description="Basic and acidic residues" evidence="1">
    <location>
        <begin position="155"/>
        <end position="166"/>
    </location>
</feature>
<comment type="caution">
    <text evidence="2">The sequence shown here is derived from an EMBL/GenBank/DDBJ whole genome shotgun (WGS) entry which is preliminary data.</text>
</comment>
<proteinExistence type="predicted"/>
<reference evidence="3" key="1">
    <citation type="journal article" date="2017" name="bioRxiv">
        <title>Conservation of a gene cluster reveals novel cercosporin biosynthetic mechanisms and extends production to the genus Colletotrichum.</title>
        <authorList>
            <person name="de Jonge R."/>
            <person name="Ebert M.K."/>
            <person name="Huitt-Roehl C.R."/>
            <person name="Pal P."/>
            <person name="Suttle J.C."/>
            <person name="Spanner R.E."/>
            <person name="Neubauer J.D."/>
            <person name="Jurick W.M.II."/>
            <person name="Stott K.A."/>
            <person name="Secor G.A."/>
            <person name="Thomma B.P.H.J."/>
            <person name="Van de Peer Y."/>
            <person name="Townsend C.A."/>
            <person name="Bolton M.D."/>
        </authorList>
    </citation>
    <scope>NUCLEOTIDE SEQUENCE [LARGE SCALE GENOMIC DNA]</scope>
    <source>
        <strain evidence="3">CBS538.71</strain>
    </source>
</reference>
<organism evidence="2 3">
    <name type="scientific">Cercospora berteroae</name>
    <dbReference type="NCBI Taxonomy" id="357750"/>
    <lineage>
        <taxon>Eukaryota</taxon>
        <taxon>Fungi</taxon>
        <taxon>Dikarya</taxon>
        <taxon>Ascomycota</taxon>
        <taxon>Pezizomycotina</taxon>
        <taxon>Dothideomycetes</taxon>
        <taxon>Dothideomycetidae</taxon>
        <taxon>Mycosphaerellales</taxon>
        <taxon>Mycosphaerellaceae</taxon>
        <taxon>Cercospora</taxon>
    </lineage>
</organism>
<dbReference type="Proteomes" id="UP000237631">
    <property type="component" value="Unassembled WGS sequence"/>
</dbReference>
<gene>
    <name evidence="2" type="ORF">CBER1_07155</name>
</gene>
<dbReference type="EMBL" id="PNEN01000454">
    <property type="protein sequence ID" value="PPJ58546.1"/>
    <property type="molecule type" value="Genomic_DNA"/>
</dbReference>
<feature type="region of interest" description="Disordered" evidence="1">
    <location>
        <begin position="106"/>
        <end position="227"/>
    </location>
</feature>
<sequence length="352" mass="38898">MPMTKAFLDDIPREIQDEIYNVPIRKGQSPEALYHDTCIVMRGTAIDAEFTNCMSRFVPLHLKGFLERSGSEYRFEKDSLDKILPVEGKPVKLHGRWHGPEKSKGILIEADFPPPPPEPVEQSHFGDDGMGPFDPSLEGDWGELANSPPTGPSAEHLDEIAQRQSEETTSGLNDDEDAASSSENLDTTSSPASVGQIPIINGSSASEVEATPSSNPSDPSDPSDPSLEVLQLSTEGLKEFCRRVSLLDKTQDLMIWLDTSPWNWTASDQSEALLQARKTVIEAVVTSIESIPHWHRYCVQLGDLAVFASRKGGSSVTGSPDYRITSETNEDWRGDAQYRQLFDDLRIARKLT</sequence>
<evidence type="ECO:0000313" key="2">
    <source>
        <dbReference type="EMBL" id="PPJ58546.1"/>
    </source>
</evidence>
<evidence type="ECO:0000313" key="3">
    <source>
        <dbReference type="Proteomes" id="UP000237631"/>
    </source>
</evidence>
<name>A0A2S6CFM9_9PEZI</name>
<feature type="compositionally biased region" description="Low complexity" evidence="1">
    <location>
        <begin position="212"/>
        <end position="226"/>
    </location>
</feature>
<accession>A0A2S6CFM9</accession>
<keyword evidence="3" id="KW-1185">Reference proteome</keyword>